<evidence type="ECO:0000313" key="2">
    <source>
        <dbReference type="Proteomes" id="UP000634579"/>
    </source>
</evidence>
<reference evidence="1 2" key="1">
    <citation type="submission" date="2020-10" db="EMBL/GenBank/DDBJ databases">
        <title>Draft genome sequences of plant-associated actinobacteria.</title>
        <authorList>
            <person name="Tarlachkov S.V."/>
            <person name="Starodumova I.P."/>
            <person name="Dorofeeva L.V."/>
            <person name="Prisyazhnaya N.V."/>
            <person name="Roubtsova T.V."/>
            <person name="Chizhov V.N."/>
            <person name="Nadler S.A."/>
            <person name="Subbotin S.A."/>
            <person name="Evtushenko L.I."/>
        </authorList>
    </citation>
    <scope>NUCLEOTIDE SEQUENCE [LARGE SCALE GENOMIC DNA]</scope>
    <source>
        <strain evidence="1 2">VKM Ac-2886</strain>
    </source>
</reference>
<organism evidence="1 2">
    <name type="scientific">Clavibacter phaseoli</name>
    <dbReference type="NCBI Taxonomy" id="1734031"/>
    <lineage>
        <taxon>Bacteria</taxon>
        <taxon>Bacillati</taxon>
        <taxon>Actinomycetota</taxon>
        <taxon>Actinomycetes</taxon>
        <taxon>Micrococcales</taxon>
        <taxon>Microbacteriaceae</taxon>
        <taxon>Clavibacter</taxon>
    </lineage>
</organism>
<dbReference type="Gene3D" id="2.160.10.10">
    <property type="entry name" value="Hexapeptide repeat proteins"/>
    <property type="match status" value="1"/>
</dbReference>
<dbReference type="EMBL" id="JADKRP010000001">
    <property type="protein sequence ID" value="MBF4629724.1"/>
    <property type="molecule type" value="Genomic_DNA"/>
</dbReference>
<sequence>MDASASVGPVLFLNVTHLSVGAGARIGPFSVVRDMRLVHLGVNARLGQWNWISSAPAFWQADASGQLHIQEGASVTSRHYLDCSGGISIGEFATVAGVRSTFISHGIDLSKNIQRCAPIAVGAFSIVGSNTKVVPGAHVPHHSLVAMGAVVAAGLEQAYGLYAGSPARLRKNLDQDSAYFTRTTARVSVSDGTVPPA</sequence>
<keyword evidence="2" id="KW-1185">Reference proteome</keyword>
<protein>
    <recommendedName>
        <fullName evidence="3">Acyltransferase</fullName>
    </recommendedName>
</protein>
<dbReference type="AlphaFoldDB" id="A0A8I0S3W1"/>
<proteinExistence type="predicted"/>
<dbReference type="SUPFAM" id="SSF51161">
    <property type="entry name" value="Trimeric LpxA-like enzymes"/>
    <property type="match status" value="1"/>
</dbReference>
<comment type="caution">
    <text evidence="1">The sequence shown here is derived from an EMBL/GenBank/DDBJ whole genome shotgun (WGS) entry which is preliminary data.</text>
</comment>
<gene>
    <name evidence="1" type="ORF">ITJ42_00660</name>
</gene>
<evidence type="ECO:0008006" key="3">
    <source>
        <dbReference type="Google" id="ProtNLM"/>
    </source>
</evidence>
<evidence type="ECO:0000313" key="1">
    <source>
        <dbReference type="EMBL" id="MBF4629724.1"/>
    </source>
</evidence>
<dbReference type="RefSeq" id="WP_228503540.1">
    <property type="nucleotide sequence ID" value="NZ_JADKRP010000001.1"/>
</dbReference>
<accession>A0A8I0S3W1</accession>
<name>A0A8I0S3W1_9MICO</name>
<dbReference type="InterPro" id="IPR011004">
    <property type="entry name" value="Trimer_LpxA-like_sf"/>
</dbReference>
<dbReference type="Proteomes" id="UP000634579">
    <property type="component" value="Unassembled WGS sequence"/>
</dbReference>